<keyword evidence="2" id="KW-0548">Nucleotidyltransferase</keyword>
<evidence type="ECO:0000313" key="5">
    <source>
        <dbReference type="EMBL" id="APG78351.1"/>
    </source>
</evidence>
<organism evidence="5">
    <name type="scientific">Wenling partiti-like virus 13</name>
    <dbReference type="NCBI Taxonomy" id="1923519"/>
    <lineage>
        <taxon>Viruses</taxon>
        <taxon>Riboviria</taxon>
    </lineage>
</organism>
<feature type="domain" description="RdRp catalytic" evidence="4">
    <location>
        <begin position="192"/>
        <end position="304"/>
    </location>
</feature>
<accession>A0A1L3KLR4</accession>
<dbReference type="InterPro" id="IPR007094">
    <property type="entry name" value="RNA-dir_pol_PSvirus"/>
</dbReference>
<evidence type="ECO:0000256" key="3">
    <source>
        <dbReference type="ARBA" id="ARBA00022953"/>
    </source>
</evidence>
<dbReference type="Pfam" id="PF00680">
    <property type="entry name" value="RdRP_1"/>
    <property type="match status" value="1"/>
</dbReference>
<keyword evidence="1" id="KW-0808">Transferase</keyword>
<dbReference type="EMBL" id="KX884236">
    <property type="protein sequence ID" value="APG78351.1"/>
    <property type="molecule type" value="Genomic_RNA"/>
</dbReference>
<dbReference type="PROSITE" id="PS50507">
    <property type="entry name" value="RDRP_SSRNA_POS"/>
    <property type="match status" value="1"/>
</dbReference>
<dbReference type="GO" id="GO:0003723">
    <property type="term" value="F:RNA binding"/>
    <property type="evidence" value="ECO:0007669"/>
    <property type="project" value="InterPro"/>
</dbReference>
<evidence type="ECO:0000256" key="2">
    <source>
        <dbReference type="ARBA" id="ARBA00022695"/>
    </source>
</evidence>
<evidence type="ECO:0000259" key="4">
    <source>
        <dbReference type="PROSITE" id="PS50507"/>
    </source>
</evidence>
<proteinExistence type="predicted"/>
<dbReference type="InterPro" id="IPR043502">
    <property type="entry name" value="DNA/RNA_pol_sf"/>
</dbReference>
<dbReference type="InterPro" id="IPR001205">
    <property type="entry name" value="RNA-dir_pol_C"/>
</dbReference>
<name>A0A1L3KLR4_9VIRU</name>
<dbReference type="GO" id="GO:0006351">
    <property type="term" value="P:DNA-templated transcription"/>
    <property type="evidence" value="ECO:0007669"/>
    <property type="project" value="InterPro"/>
</dbReference>
<dbReference type="SUPFAM" id="SSF56672">
    <property type="entry name" value="DNA/RNA polymerases"/>
    <property type="match status" value="1"/>
</dbReference>
<evidence type="ECO:0000256" key="1">
    <source>
        <dbReference type="ARBA" id="ARBA00022679"/>
    </source>
</evidence>
<dbReference type="GO" id="GO:0003968">
    <property type="term" value="F:RNA-directed RNA polymerase activity"/>
    <property type="evidence" value="ECO:0007669"/>
    <property type="project" value="InterPro"/>
</dbReference>
<dbReference type="GO" id="GO:0039694">
    <property type="term" value="P:viral RNA genome replication"/>
    <property type="evidence" value="ECO:0007669"/>
    <property type="project" value="InterPro"/>
</dbReference>
<reference evidence="5" key="1">
    <citation type="journal article" date="2016" name="Nature">
        <title>Redefining the invertebrate RNA virosphere.</title>
        <authorList>
            <person name="Shi M."/>
            <person name="Lin X.D."/>
            <person name="Tian J.H."/>
            <person name="Chen L.J."/>
            <person name="Chen X."/>
            <person name="Li C.X."/>
            <person name="Qin X.C."/>
            <person name="Li J."/>
            <person name="Cao J.P."/>
            <person name="Eden J.S."/>
            <person name="Buchmann J."/>
            <person name="Wang W."/>
            <person name="Xu J."/>
            <person name="Holmes E.C."/>
            <person name="Zhang Y.Z."/>
        </authorList>
    </citation>
    <scope>NUCLEOTIDE SEQUENCE</scope>
    <source>
        <strain evidence="5">WLJQ101202</strain>
    </source>
</reference>
<sequence length="429" mass="49311">MSLNKRYAKCKAQGWTRRCPDKVAFGQYRSRYFYTQRVAKRAPWDLEAIDRIVEEVKATVRYTNTLLDVLPLDSVHATFRDLNRSAGCCLCGECKRKSDIPYSELQDMQDLLRSGDPKYYPRYKVAFRTQIRKHVAKRRVILISPGPLAMVEKRFAYPFQKAMSQGHSNRPWATGFDWTKYGGAEALRFNHPDTKSFDFSNFDMSPPAWLISKVFDIIKSAFTLSPDTELIFEGIRASHMDAMAQYGSHRFHMSGGIRTGSSFTHIIGTLVGLIMTKYVFGDVESLHYGDDLLVKTRMSINEACKKVRRSSSFVFSRDKSRVGISWLGLRYVNAKWVLDDPDRRWAQLFLPSKPSAFLPRVQAALLSCGADPMRLELISWLKKGDRATIHPDLALFFPSNMQESYLPDFTEKNIFDLELIMKRHFNGVV</sequence>
<protein>
    <submittedName>
        <fullName evidence="5">RdRp</fullName>
    </submittedName>
</protein>
<keyword evidence="3" id="KW-0693">Viral RNA replication</keyword>